<reference evidence="11 12" key="1">
    <citation type="journal article" date="2020" name="Phytopathology">
        <title>Genome Sequence Resources of Colletotrichum truncatum, C. plurivorum, C. musicola, and C. sojae: Four Species Pathogenic to Soybean (Glycine max).</title>
        <authorList>
            <person name="Rogerio F."/>
            <person name="Boufleur T.R."/>
            <person name="Ciampi-Guillardi M."/>
            <person name="Sukno S.A."/>
            <person name="Thon M.R."/>
            <person name="Massola Junior N.S."/>
            <person name="Baroncelli R."/>
        </authorList>
    </citation>
    <scope>NUCLEOTIDE SEQUENCE [LARGE SCALE GENOMIC DNA]</scope>
    <source>
        <strain evidence="11 12">LFN0009</strain>
    </source>
</reference>
<keyword evidence="12" id="KW-1185">Reference proteome</keyword>
<dbReference type="AlphaFoldDB" id="A0A8H6IWW3"/>
<dbReference type="InterPro" id="IPR015500">
    <property type="entry name" value="Peptidase_S8_subtilisin-rel"/>
</dbReference>
<dbReference type="InterPro" id="IPR000209">
    <property type="entry name" value="Peptidase_S8/S53_dom"/>
</dbReference>
<name>A0A8H6IWW3_9PEZI</name>
<accession>A0A8H6IWW3</accession>
<dbReference type="Pfam" id="PF00082">
    <property type="entry name" value="Peptidase_S8"/>
    <property type="match status" value="1"/>
</dbReference>
<proteinExistence type="inferred from homology"/>
<dbReference type="Pfam" id="PF06280">
    <property type="entry name" value="fn3_5"/>
    <property type="match status" value="1"/>
</dbReference>
<dbReference type="InterPro" id="IPR034187">
    <property type="entry name" value="Peptidases_S8_5"/>
</dbReference>
<dbReference type="PANTHER" id="PTHR43806:SF66">
    <property type="entry name" value="SERIN ENDOPEPTIDASE"/>
    <property type="match status" value="1"/>
</dbReference>
<comment type="similarity">
    <text evidence="1 7">Belongs to the peptidase S8 family.</text>
</comment>
<evidence type="ECO:0000256" key="1">
    <source>
        <dbReference type="ARBA" id="ARBA00011073"/>
    </source>
</evidence>
<dbReference type="InterPro" id="IPR036852">
    <property type="entry name" value="Peptidase_S8/S53_dom_sf"/>
</dbReference>
<feature type="active site" description="Charge relay system" evidence="6 7">
    <location>
        <position position="554"/>
    </location>
</feature>
<dbReference type="PANTHER" id="PTHR43806">
    <property type="entry name" value="PEPTIDASE S8"/>
    <property type="match status" value="1"/>
</dbReference>
<dbReference type="Gene3D" id="3.40.50.200">
    <property type="entry name" value="Peptidase S8/S53 domain"/>
    <property type="match status" value="2"/>
</dbReference>
<feature type="active site" description="Charge relay system" evidence="6 7">
    <location>
        <position position="184"/>
    </location>
</feature>
<dbReference type="PROSITE" id="PS00137">
    <property type="entry name" value="SUBTILASE_HIS"/>
    <property type="match status" value="1"/>
</dbReference>
<keyword evidence="2 7" id="KW-0645">Protease</keyword>
<dbReference type="Proteomes" id="UP000652219">
    <property type="component" value="Unassembled WGS sequence"/>
</dbReference>
<sequence>MKFGISALAAATAFATPSLALKLGSPVKTGPPPSHGFIIELEPNASINGRSTGGDAHSAFHRRAQDVLDYSVRHEFKDPEYFYGLSIDAKNDTDVTTLLAMPQVKQVWPNRYYERPVPVVSGRVPKPPNAYVPIGVQPVRERGAAQVAHINGTSDVLSSLKMTGADQVHAQGYTGKGVKIGFLDTGVDWRHPALGGGFGPGFKVAGGHDFVGDEFVGWNDPIPDDDPLTTCLDGGHGTHVAGILAARDPDGVGFGISGVAPDATLYAYRVLGCTGGVTDDILMQGFERAANDGVDLISMSIGETAVWEAGSPYIPLLAKIQSQGIGIVIAAGNEGDQGLYISSAPAQDSSAISVGSVSDVVFTTVYNAVGSDGSKLEYARVVPVDAAARYHVFNADDENQECVDKAWTDAVAAFPDVENVIALMSAGSSCTFDVDVRSNATGIKNIWQWMSDTADMEIDPPSSADYDVVRLKKSYADKILAGIAEQGTNYTLTFEDQSVHEISQPTGNTTSWFSTFGPTMEMSLKPQVSAPGGTILSTWVTSNGWGYAIISGTSMATPHLAGCYALIKQKYPELSPKEIASRLQSSATPLEQYQGSEELTTAAQQGAGLVNILKAITSETVFSPTEFNLRDTPTPAKQSFTIENHSSESKTYAIGHKGAADVNGLPLVKGLDVNDMFYWSPNSNAIYAQVAFSSESVTVLAGGKATVEFTITPPDVDASLLPTYSGFITVNEGGSEFVLPYLGIPYDRSSLPNIYTGEVNGLTVEPKPPAGAPVLPFVTAGDTGVRNNDRMVFNFPAKDVPEGQSRPADNNAVITLFIDQPSAYVRLDAVPVDLASNPAYNFTPSSFGYIPGGQANSTFANATAVHPPLDLDSLDNFAGVKSYGLVSSFYGGDKPKHTMSSLYRGYSAYAAEWTWAEVELANGTLYQLPNADYRVLLRALRWGGDINEPSDYDSWLSPIIAVNITDPGYANPWNAV</sequence>
<feature type="domain" description="Peptidase S8/S53" evidence="9">
    <location>
        <begin position="175"/>
        <end position="595"/>
    </location>
</feature>
<organism evidence="11 12">
    <name type="scientific">Colletotrichum sojae</name>
    <dbReference type="NCBI Taxonomy" id="2175907"/>
    <lineage>
        <taxon>Eukaryota</taxon>
        <taxon>Fungi</taxon>
        <taxon>Dikarya</taxon>
        <taxon>Ascomycota</taxon>
        <taxon>Pezizomycotina</taxon>
        <taxon>Sordariomycetes</taxon>
        <taxon>Hypocreomycetidae</taxon>
        <taxon>Glomerellales</taxon>
        <taxon>Glomerellaceae</taxon>
        <taxon>Colletotrichum</taxon>
        <taxon>Colletotrichum orchidearum species complex</taxon>
    </lineage>
</organism>
<dbReference type="InterPro" id="IPR010435">
    <property type="entry name" value="C5a/SBT2-like_Fn3"/>
</dbReference>
<evidence type="ECO:0000313" key="11">
    <source>
        <dbReference type="EMBL" id="KAF6802138.1"/>
    </source>
</evidence>
<feature type="active site" description="Charge relay system" evidence="6 7">
    <location>
        <position position="236"/>
    </location>
</feature>
<evidence type="ECO:0000256" key="4">
    <source>
        <dbReference type="ARBA" id="ARBA00022801"/>
    </source>
</evidence>
<evidence type="ECO:0000259" key="9">
    <source>
        <dbReference type="Pfam" id="PF00082"/>
    </source>
</evidence>
<evidence type="ECO:0000256" key="5">
    <source>
        <dbReference type="ARBA" id="ARBA00022825"/>
    </source>
</evidence>
<evidence type="ECO:0000259" key="10">
    <source>
        <dbReference type="Pfam" id="PF06280"/>
    </source>
</evidence>
<dbReference type="PRINTS" id="PR00723">
    <property type="entry name" value="SUBTILISIN"/>
</dbReference>
<dbReference type="SUPFAM" id="SSF52743">
    <property type="entry name" value="Subtilisin-like"/>
    <property type="match status" value="1"/>
</dbReference>
<dbReference type="InterPro" id="IPR022398">
    <property type="entry name" value="Peptidase_S8_His-AS"/>
</dbReference>
<dbReference type="PROSITE" id="PS51892">
    <property type="entry name" value="SUBTILASE"/>
    <property type="match status" value="1"/>
</dbReference>
<feature type="domain" description="C5a peptidase/Subtilisin-like protease SBT2-like Fn3-like" evidence="10">
    <location>
        <begin position="628"/>
        <end position="746"/>
    </location>
</feature>
<evidence type="ECO:0000256" key="7">
    <source>
        <dbReference type="PROSITE-ProRule" id="PRU01240"/>
    </source>
</evidence>
<dbReference type="GO" id="GO:0016020">
    <property type="term" value="C:membrane"/>
    <property type="evidence" value="ECO:0007669"/>
    <property type="project" value="InterPro"/>
</dbReference>
<feature type="signal peptide" evidence="8">
    <location>
        <begin position="1"/>
        <end position="20"/>
    </location>
</feature>
<dbReference type="InterPro" id="IPR023827">
    <property type="entry name" value="Peptidase_S8_Asp-AS"/>
</dbReference>
<dbReference type="InterPro" id="IPR050131">
    <property type="entry name" value="Peptidase_S8_subtilisin-like"/>
</dbReference>
<dbReference type="PROSITE" id="PS00136">
    <property type="entry name" value="SUBTILASE_ASP"/>
    <property type="match status" value="1"/>
</dbReference>
<evidence type="ECO:0000256" key="8">
    <source>
        <dbReference type="SAM" id="SignalP"/>
    </source>
</evidence>
<comment type="caution">
    <text evidence="11">The sequence shown here is derived from an EMBL/GenBank/DDBJ whole genome shotgun (WGS) entry which is preliminary data.</text>
</comment>
<evidence type="ECO:0000256" key="2">
    <source>
        <dbReference type="ARBA" id="ARBA00022670"/>
    </source>
</evidence>
<evidence type="ECO:0000256" key="3">
    <source>
        <dbReference type="ARBA" id="ARBA00022729"/>
    </source>
</evidence>
<dbReference type="CDD" id="cd07489">
    <property type="entry name" value="Peptidases_S8_5"/>
    <property type="match status" value="1"/>
</dbReference>
<evidence type="ECO:0000256" key="6">
    <source>
        <dbReference type="PIRSR" id="PIRSR615500-1"/>
    </source>
</evidence>
<gene>
    <name evidence="11" type="ORF">CSOJ01_11793</name>
</gene>
<feature type="chain" id="PRO_5034885273" evidence="8">
    <location>
        <begin position="21"/>
        <end position="976"/>
    </location>
</feature>
<protein>
    <submittedName>
        <fullName evidence="11">Subtilisin-like protease</fullName>
    </submittedName>
</protein>
<dbReference type="EMBL" id="WIGN01000284">
    <property type="protein sequence ID" value="KAF6802138.1"/>
    <property type="molecule type" value="Genomic_DNA"/>
</dbReference>
<dbReference type="GO" id="GO:0004252">
    <property type="term" value="F:serine-type endopeptidase activity"/>
    <property type="evidence" value="ECO:0007669"/>
    <property type="project" value="UniProtKB-UniRule"/>
</dbReference>
<keyword evidence="4 7" id="KW-0378">Hydrolase</keyword>
<evidence type="ECO:0000313" key="12">
    <source>
        <dbReference type="Proteomes" id="UP000652219"/>
    </source>
</evidence>
<keyword evidence="5 7" id="KW-0720">Serine protease</keyword>
<dbReference type="GO" id="GO:0006508">
    <property type="term" value="P:proteolysis"/>
    <property type="evidence" value="ECO:0007669"/>
    <property type="project" value="UniProtKB-KW"/>
</dbReference>
<keyword evidence="3 8" id="KW-0732">Signal</keyword>
<dbReference type="Gene3D" id="2.60.40.1710">
    <property type="entry name" value="Subtilisin-like superfamily"/>
    <property type="match status" value="1"/>
</dbReference>